<reference evidence="4" key="1">
    <citation type="submission" date="2021-03" db="EMBL/GenBank/DDBJ databases">
        <title>Fibrella sp. HMF5335 genome sequencing and assembly.</title>
        <authorList>
            <person name="Kang H."/>
            <person name="Kim H."/>
            <person name="Bae S."/>
            <person name="Joh K."/>
        </authorList>
    </citation>
    <scope>NUCLEOTIDE SEQUENCE</scope>
    <source>
        <strain evidence="4">HMF5335</strain>
    </source>
</reference>
<dbReference type="PANTHER" id="PTHR42932:SF3">
    <property type="entry name" value="DNA PROTECTION DURING STARVATION PROTEIN"/>
    <property type="match status" value="1"/>
</dbReference>
<dbReference type="PROSITE" id="PS00818">
    <property type="entry name" value="DPS_1"/>
    <property type="match status" value="1"/>
</dbReference>
<evidence type="ECO:0000256" key="2">
    <source>
        <dbReference type="RuleBase" id="RU003875"/>
    </source>
</evidence>
<dbReference type="PIRSF" id="PIRSF005900">
    <property type="entry name" value="Dps"/>
    <property type="match status" value="1"/>
</dbReference>
<dbReference type="CDD" id="cd01043">
    <property type="entry name" value="DPS"/>
    <property type="match status" value="1"/>
</dbReference>
<feature type="domain" description="Ferritin/DPS" evidence="3">
    <location>
        <begin position="44"/>
        <end position="180"/>
    </location>
</feature>
<dbReference type="Pfam" id="PF00210">
    <property type="entry name" value="Ferritin"/>
    <property type="match status" value="1"/>
</dbReference>
<keyword evidence="5" id="KW-1185">Reference proteome</keyword>
<dbReference type="InterPro" id="IPR023188">
    <property type="entry name" value="DPS_DNA-bd_CS"/>
</dbReference>
<gene>
    <name evidence="4" type="ORF">J2I47_22280</name>
</gene>
<evidence type="ECO:0000313" key="5">
    <source>
        <dbReference type="Proteomes" id="UP000664034"/>
    </source>
</evidence>
<evidence type="ECO:0000259" key="3">
    <source>
        <dbReference type="Pfam" id="PF00210"/>
    </source>
</evidence>
<dbReference type="InterPro" id="IPR009078">
    <property type="entry name" value="Ferritin-like_SF"/>
</dbReference>
<dbReference type="GO" id="GO:0008199">
    <property type="term" value="F:ferric iron binding"/>
    <property type="evidence" value="ECO:0007669"/>
    <property type="project" value="InterPro"/>
</dbReference>
<accession>A0A939GK44</accession>
<dbReference type="PANTHER" id="PTHR42932">
    <property type="entry name" value="GENERAL STRESS PROTEIN 20U"/>
    <property type="match status" value="1"/>
</dbReference>
<evidence type="ECO:0000313" key="4">
    <source>
        <dbReference type="EMBL" id="MBO0939298.1"/>
    </source>
</evidence>
<dbReference type="InterPro" id="IPR012347">
    <property type="entry name" value="Ferritin-like"/>
</dbReference>
<dbReference type="GO" id="GO:0016722">
    <property type="term" value="F:oxidoreductase activity, acting on metal ions"/>
    <property type="evidence" value="ECO:0007669"/>
    <property type="project" value="InterPro"/>
</dbReference>
<dbReference type="Gene3D" id="1.20.1260.10">
    <property type="match status" value="1"/>
</dbReference>
<name>A0A939GK44_9BACT</name>
<sequence>MENQQKTLAQQAPAQLGNYRNEKADKWVPFEADKAERKEMVTGLLQATVVELLELYHSTKQSHWNLRGPLYFPLHENLDEYATIQLEFTDRIAERALHIGAPIDGRTGVIAQTANLGEFPAGYLADHHVLELMTERIYKVATRVRQRIEQLSQVDETTSNLLQELSYALDKQVWQLRVHMQ</sequence>
<dbReference type="SUPFAM" id="SSF47240">
    <property type="entry name" value="Ferritin-like"/>
    <property type="match status" value="1"/>
</dbReference>
<dbReference type="RefSeq" id="WP_207366824.1">
    <property type="nucleotide sequence ID" value="NZ_JAFMYV010000013.1"/>
</dbReference>
<comment type="similarity">
    <text evidence="1 2">Belongs to the Dps family.</text>
</comment>
<dbReference type="EMBL" id="JAFMYV010000013">
    <property type="protein sequence ID" value="MBO0939298.1"/>
    <property type="molecule type" value="Genomic_DNA"/>
</dbReference>
<protein>
    <submittedName>
        <fullName evidence="4">DNA starvation/stationary phase protection protein</fullName>
    </submittedName>
</protein>
<dbReference type="InterPro" id="IPR002177">
    <property type="entry name" value="DPS_DNA-bd"/>
</dbReference>
<evidence type="ECO:0000256" key="1">
    <source>
        <dbReference type="ARBA" id="ARBA00009497"/>
    </source>
</evidence>
<dbReference type="PRINTS" id="PR01346">
    <property type="entry name" value="HELNAPAPROT"/>
</dbReference>
<organism evidence="4 5">
    <name type="scientific">Fibrella rubiginis</name>
    <dbReference type="NCBI Taxonomy" id="2817060"/>
    <lineage>
        <taxon>Bacteria</taxon>
        <taxon>Pseudomonadati</taxon>
        <taxon>Bacteroidota</taxon>
        <taxon>Cytophagia</taxon>
        <taxon>Cytophagales</taxon>
        <taxon>Spirosomataceae</taxon>
        <taxon>Fibrella</taxon>
    </lineage>
</organism>
<proteinExistence type="inferred from homology"/>
<dbReference type="AlphaFoldDB" id="A0A939GK44"/>
<comment type="caution">
    <text evidence="4">The sequence shown here is derived from an EMBL/GenBank/DDBJ whole genome shotgun (WGS) entry which is preliminary data.</text>
</comment>
<dbReference type="Proteomes" id="UP000664034">
    <property type="component" value="Unassembled WGS sequence"/>
</dbReference>
<dbReference type="InterPro" id="IPR008331">
    <property type="entry name" value="Ferritin_DPS_dom"/>
</dbReference>